<feature type="signal peptide" evidence="8">
    <location>
        <begin position="1"/>
        <end position="28"/>
    </location>
</feature>
<dbReference type="Pfam" id="PF07983">
    <property type="entry name" value="X8"/>
    <property type="match status" value="1"/>
</dbReference>
<dbReference type="SMART" id="SM00768">
    <property type="entry name" value="X8"/>
    <property type="match status" value="1"/>
</dbReference>
<feature type="domain" description="X8" evidence="9">
    <location>
        <begin position="372"/>
        <end position="475"/>
    </location>
</feature>
<accession>A0AAV8RA97</accession>
<reference evidence="10 11" key="1">
    <citation type="submission" date="2022-12" db="EMBL/GenBank/DDBJ databases">
        <title>Chromosome-scale assembly of the Ensete ventricosum genome.</title>
        <authorList>
            <person name="Dussert Y."/>
            <person name="Stocks J."/>
            <person name="Wendawek A."/>
            <person name="Woldeyes F."/>
            <person name="Nichols R.A."/>
            <person name="Borrell J.S."/>
        </authorList>
    </citation>
    <scope>NUCLEOTIDE SEQUENCE [LARGE SCALE GENOMIC DNA]</scope>
    <source>
        <strain evidence="11">cv. Maze</strain>
        <tissue evidence="10">Seeds</tissue>
    </source>
</reference>
<keyword evidence="2 8" id="KW-0732">Signal</keyword>
<evidence type="ECO:0000256" key="4">
    <source>
        <dbReference type="ARBA" id="ARBA00023157"/>
    </source>
</evidence>
<name>A0AAV8RA97_ENSVE</name>
<dbReference type="Gene3D" id="1.20.58.1040">
    <property type="match status" value="1"/>
</dbReference>
<evidence type="ECO:0000259" key="9">
    <source>
        <dbReference type="SMART" id="SM00768"/>
    </source>
</evidence>
<organism evidence="10 11">
    <name type="scientific">Ensete ventricosum</name>
    <name type="common">Abyssinian banana</name>
    <name type="synonym">Musa ensete</name>
    <dbReference type="NCBI Taxonomy" id="4639"/>
    <lineage>
        <taxon>Eukaryota</taxon>
        <taxon>Viridiplantae</taxon>
        <taxon>Streptophyta</taxon>
        <taxon>Embryophyta</taxon>
        <taxon>Tracheophyta</taxon>
        <taxon>Spermatophyta</taxon>
        <taxon>Magnoliopsida</taxon>
        <taxon>Liliopsida</taxon>
        <taxon>Zingiberales</taxon>
        <taxon>Musaceae</taxon>
        <taxon>Ensete</taxon>
    </lineage>
</organism>
<comment type="similarity">
    <text evidence="1 6">Belongs to the glycosyl hydrolase 17 family.</text>
</comment>
<keyword evidence="5" id="KW-0326">Glycosidase</keyword>
<dbReference type="SUPFAM" id="SSF51445">
    <property type="entry name" value="(Trans)glycosidases"/>
    <property type="match status" value="1"/>
</dbReference>
<feature type="region of interest" description="Disordered" evidence="7">
    <location>
        <begin position="533"/>
        <end position="558"/>
    </location>
</feature>
<dbReference type="Pfam" id="PF00332">
    <property type="entry name" value="Glyco_hydro_17"/>
    <property type="match status" value="1"/>
</dbReference>
<dbReference type="InterPro" id="IPR000490">
    <property type="entry name" value="Glyco_hydro_17"/>
</dbReference>
<dbReference type="Gene3D" id="3.20.20.80">
    <property type="entry name" value="Glycosidases"/>
    <property type="match status" value="1"/>
</dbReference>
<protein>
    <recommendedName>
        <fullName evidence="9">X8 domain-containing protein</fullName>
    </recommendedName>
</protein>
<evidence type="ECO:0000256" key="7">
    <source>
        <dbReference type="SAM" id="MobiDB-lite"/>
    </source>
</evidence>
<proteinExistence type="inferred from homology"/>
<evidence type="ECO:0000313" key="11">
    <source>
        <dbReference type="Proteomes" id="UP001222027"/>
    </source>
</evidence>
<evidence type="ECO:0000256" key="5">
    <source>
        <dbReference type="ARBA" id="ARBA00023295"/>
    </source>
</evidence>
<evidence type="ECO:0000313" key="10">
    <source>
        <dbReference type="EMBL" id="KAJ8492988.1"/>
    </source>
</evidence>
<dbReference type="PANTHER" id="PTHR32227">
    <property type="entry name" value="GLUCAN ENDO-1,3-BETA-GLUCOSIDASE BG1-RELATED-RELATED"/>
    <property type="match status" value="1"/>
</dbReference>
<dbReference type="GO" id="GO:0004553">
    <property type="term" value="F:hydrolase activity, hydrolyzing O-glycosyl compounds"/>
    <property type="evidence" value="ECO:0007669"/>
    <property type="project" value="InterPro"/>
</dbReference>
<dbReference type="Proteomes" id="UP001222027">
    <property type="component" value="Unassembled WGS sequence"/>
</dbReference>
<dbReference type="AlphaFoldDB" id="A0AAV8RA97"/>
<evidence type="ECO:0000256" key="6">
    <source>
        <dbReference type="RuleBase" id="RU004335"/>
    </source>
</evidence>
<keyword evidence="11" id="KW-1185">Reference proteome</keyword>
<evidence type="ECO:0000256" key="3">
    <source>
        <dbReference type="ARBA" id="ARBA00022801"/>
    </source>
</evidence>
<dbReference type="InterPro" id="IPR044965">
    <property type="entry name" value="Glyco_hydro_17_plant"/>
</dbReference>
<gene>
    <name evidence="10" type="ORF">OPV22_014709</name>
</gene>
<comment type="caution">
    <text evidence="10">The sequence shown here is derived from an EMBL/GenBank/DDBJ whole genome shotgun (WGS) entry which is preliminary data.</text>
</comment>
<sequence length="558" mass="61504">MVPAGVMAWAAFLVLVVPAAVLPSPATADGVGVNWGTMMSHPMLPTTVVQMLKDNGIRKVKLFDADPWTVGALAGTAIEVMLAIPNDQLQRMCRHKHAAKWVKENVTQYDHEGGVHIKYVAVGNEPFLKSYNGSFINSTFPALQSIQSALDEAGVSDRIKAVVPLNADVYFSPANDPVPSAGSFRKDIEELMVDIVRFLNSNGAPFVVNIYPFLSLHQNPNFPVEFAFFDGGSQPVTDKGAQYTNVFDANYDTLVWSLKKAGVPDMKITIGEIGWPTDGVKNANVDNAKRFFDGFLRKMAKKEGTPLRPGPLDFYLFGLIDEDMKSVLPGNFERHWGIFTFDGKPKFPMDLSGKGKDMYLVGAKGVQHLPAQWCVLNVEERDKFRSIPSSVNYACANADCTALGYGSSCNGLSSDGNVSYAFNSYFQTMDQDVRACNFDGYRKASIACFVLPTLHLSEHKRSDNPITRLCKGCSALAASSSATTHHANRRPYTHRRWQKRSVCLSSPRLKIEAPPPSLPETLSFALHSPRLIRRRPLPAPPNRSAGTPFRSQRIRQIS</sequence>
<dbReference type="InterPro" id="IPR012946">
    <property type="entry name" value="X8"/>
</dbReference>
<dbReference type="FunFam" id="3.20.20.80:FF:000008">
    <property type="entry name" value="Glucan endo-1,3-beta-glucosidase 5"/>
    <property type="match status" value="1"/>
</dbReference>
<dbReference type="EMBL" id="JAQQAF010000004">
    <property type="protein sequence ID" value="KAJ8492988.1"/>
    <property type="molecule type" value="Genomic_DNA"/>
</dbReference>
<keyword evidence="3" id="KW-0378">Hydrolase</keyword>
<feature type="chain" id="PRO_5043720494" description="X8 domain-containing protein" evidence="8">
    <location>
        <begin position="29"/>
        <end position="558"/>
    </location>
</feature>
<evidence type="ECO:0000256" key="2">
    <source>
        <dbReference type="ARBA" id="ARBA00022729"/>
    </source>
</evidence>
<evidence type="ECO:0000256" key="8">
    <source>
        <dbReference type="SAM" id="SignalP"/>
    </source>
</evidence>
<dbReference type="InterPro" id="IPR017853">
    <property type="entry name" value="GH"/>
</dbReference>
<keyword evidence="4" id="KW-1015">Disulfide bond</keyword>
<dbReference type="GO" id="GO:0005975">
    <property type="term" value="P:carbohydrate metabolic process"/>
    <property type="evidence" value="ECO:0007669"/>
    <property type="project" value="InterPro"/>
</dbReference>
<evidence type="ECO:0000256" key="1">
    <source>
        <dbReference type="ARBA" id="ARBA00008773"/>
    </source>
</evidence>